<proteinExistence type="predicted"/>
<dbReference type="AlphaFoldDB" id="A0A6A6BYW7"/>
<name>A0A6A6BYW7_ZASCE</name>
<organism evidence="1 2">
    <name type="scientific">Zasmidium cellare ATCC 36951</name>
    <dbReference type="NCBI Taxonomy" id="1080233"/>
    <lineage>
        <taxon>Eukaryota</taxon>
        <taxon>Fungi</taxon>
        <taxon>Dikarya</taxon>
        <taxon>Ascomycota</taxon>
        <taxon>Pezizomycotina</taxon>
        <taxon>Dothideomycetes</taxon>
        <taxon>Dothideomycetidae</taxon>
        <taxon>Mycosphaerellales</taxon>
        <taxon>Mycosphaerellaceae</taxon>
        <taxon>Zasmidium</taxon>
    </lineage>
</organism>
<sequence length="322" mass="36732">MSADLKTLLSLPAEICELTANCLEASDLLTFRSLCKEIEAKTYRVFSSTCFGRRTLRLSSGQSLRHNLMVLGLPTLGPMIRTVIISEDKHQPGAISRAALSAAVLQKSRVDFRLLRRYFRQLRHLGLQVKVVVPARRGSGAMRHFSIDGDVPSDHAWHLPVHKLIETNGLGLLHKVFTSVESLTLDVWVEDEGLLTSTTPFFACIASLPSLRSLTIYGQHRHYESLKGFDVDAYAIAEVLLQQDFPRLRVLKLWGCVVFVDLLVDFLRRHRQDHRSEEFQMGRLDWEWDDFDEEFDRGNEAEMSNETLQTLTGVRVEYFKEG</sequence>
<dbReference type="RefSeq" id="XP_033659671.1">
    <property type="nucleotide sequence ID" value="XM_033814727.1"/>
</dbReference>
<gene>
    <name evidence="1" type="ORF">M409DRAFT_61369</name>
</gene>
<protein>
    <recommendedName>
        <fullName evidence="3">F-box domain-containing protein</fullName>
    </recommendedName>
</protein>
<dbReference type="GeneID" id="54567999"/>
<reference evidence="1" key="1">
    <citation type="journal article" date="2020" name="Stud. Mycol.">
        <title>101 Dothideomycetes genomes: a test case for predicting lifestyles and emergence of pathogens.</title>
        <authorList>
            <person name="Haridas S."/>
            <person name="Albert R."/>
            <person name="Binder M."/>
            <person name="Bloem J."/>
            <person name="Labutti K."/>
            <person name="Salamov A."/>
            <person name="Andreopoulos B."/>
            <person name="Baker S."/>
            <person name="Barry K."/>
            <person name="Bills G."/>
            <person name="Bluhm B."/>
            <person name="Cannon C."/>
            <person name="Castanera R."/>
            <person name="Culley D."/>
            <person name="Daum C."/>
            <person name="Ezra D."/>
            <person name="Gonzalez J."/>
            <person name="Henrissat B."/>
            <person name="Kuo A."/>
            <person name="Liang C."/>
            <person name="Lipzen A."/>
            <person name="Lutzoni F."/>
            <person name="Magnuson J."/>
            <person name="Mondo S."/>
            <person name="Nolan M."/>
            <person name="Ohm R."/>
            <person name="Pangilinan J."/>
            <person name="Park H.-J."/>
            <person name="Ramirez L."/>
            <person name="Alfaro M."/>
            <person name="Sun H."/>
            <person name="Tritt A."/>
            <person name="Yoshinaga Y."/>
            <person name="Zwiers L.-H."/>
            <person name="Turgeon B."/>
            <person name="Goodwin S."/>
            <person name="Spatafora J."/>
            <person name="Crous P."/>
            <person name="Grigoriev I."/>
        </authorList>
    </citation>
    <scope>NUCLEOTIDE SEQUENCE</scope>
    <source>
        <strain evidence="1">ATCC 36951</strain>
    </source>
</reference>
<keyword evidence="2" id="KW-1185">Reference proteome</keyword>
<dbReference type="EMBL" id="ML993649">
    <property type="protein sequence ID" value="KAF2158782.1"/>
    <property type="molecule type" value="Genomic_DNA"/>
</dbReference>
<accession>A0A6A6BYW7</accession>
<evidence type="ECO:0000313" key="2">
    <source>
        <dbReference type="Proteomes" id="UP000799537"/>
    </source>
</evidence>
<evidence type="ECO:0000313" key="1">
    <source>
        <dbReference type="EMBL" id="KAF2158782.1"/>
    </source>
</evidence>
<evidence type="ECO:0008006" key="3">
    <source>
        <dbReference type="Google" id="ProtNLM"/>
    </source>
</evidence>
<dbReference type="Proteomes" id="UP000799537">
    <property type="component" value="Unassembled WGS sequence"/>
</dbReference>